<evidence type="ECO:0000256" key="2">
    <source>
        <dbReference type="ARBA" id="ARBA00022630"/>
    </source>
</evidence>
<evidence type="ECO:0000313" key="6">
    <source>
        <dbReference type="Proteomes" id="UP000179734"/>
    </source>
</evidence>
<evidence type="ECO:0000259" key="4">
    <source>
        <dbReference type="Pfam" id="PF01494"/>
    </source>
</evidence>
<dbReference type="Pfam" id="PF21274">
    <property type="entry name" value="Rng_hyd_C"/>
    <property type="match status" value="1"/>
</dbReference>
<evidence type="ECO:0000313" key="5">
    <source>
        <dbReference type="EMBL" id="OHV04340.1"/>
    </source>
</evidence>
<dbReference type="Gene3D" id="3.30.9.10">
    <property type="entry name" value="D-Amino Acid Oxidase, subunit A, domain 2"/>
    <property type="match status" value="1"/>
</dbReference>
<sequence length="595" mass="64811">MMPEVTIVGAGSTGCTLALLLARYGIASTVIERRSSSFNHPAAHVINARSQEIWRRASPKLAAQITALAPPSEDVSIIQWSTDLRGAPLGKIDLLSDSEQVDRVQGHSPFLISHIGQHLLMPILWDALEQEPLIDFRRGLSSQDVVFDGSRVTVHASGPEVTDIEIVSRYLIGADGANSRVRDTLGIQMRGPVLANMGSVFFHAELFGDTSRPLLNWIYSPSFCGVLIAHANNDYVLMSPYLSKRQDIAANSRSYWAQVLPRVIGEGVAFKIHSTGTWTMTSQTAEHFAVDNVILAGDAAHRFPHTGGFGLNSGVQDAHNLAWKLAAVLEGRAPATLLTSYECERRPVVERFAAQSVANHFLLDEAMEGTGLSNRSLARVTAAFNHRVLDLIPAPIMRHVTDGLMRLATNRTSALLGNDARARYRRATIRNRIPAQLEHFASTGLEFGYAYSGPLIRSETTPQPVDGEGVVHYRPTTWPGARLPHTWLVDDGDIVSSHDLLDLRDFTLFTSSPRSWHEVLPADIPVSVVGLDTAVAPDPYTVLDLFEVGSDGAVLVRPDGHVAWRTTAPALAGAAELIDVVTSFGITRPTHRAAR</sequence>
<dbReference type="Proteomes" id="UP000179734">
    <property type="component" value="Unassembled WGS sequence"/>
</dbReference>
<evidence type="ECO:0000256" key="3">
    <source>
        <dbReference type="ARBA" id="ARBA00022827"/>
    </source>
</evidence>
<comment type="caution">
    <text evidence="5">The sequence shown here is derived from an EMBL/GenBank/DDBJ whole genome shotgun (WGS) entry which is preliminary data.</text>
</comment>
<proteinExistence type="predicted"/>
<dbReference type="GO" id="GO:0071949">
    <property type="term" value="F:FAD binding"/>
    <property type="evidence" value="ECO:0007669"/>
    <property type="project" value="InterPro"/>
</dbReference>
<comment type="cofactor">
    <cofactor evidence="1">
        <name>FAD</name>
        <dbReference type="ChEBI" id="CHEBI:57692"/>
    </cofactor>
</comment>
<dbReference type="PANTHER" id="PTHR43004:SF19">
    <property type="entry name" value="BINDING MONOOXYGENASE, PUTATIVE (JCVI)-RELATED"/>
    <property type="match status" value="1"/>
</dbReference>
<dbReference type="AlphaFoldDB" id="A0A1S1NKD9"/>
<dbReference type="InterPro" id="IPR002938">
    <property type="entry name" value="FAD-bd"/>
</dbReference>
<accession>A0A1S1NKD9</accession>
<gene>
    <name evidence="5" type="ORF">BKN37_10550</name>
</gene>
<evidence type="ECO:0000256" key="1">
    <source>
        <dbReference type="ARBA" id="ARBA00001974"/>
    </source>
</evidence>
<name>A0A1S1NKD9_9MYCO</name>
<dbReference type="Gene3D" id="3.50.50.60">
    <property type="entry name" value="FAD/NAD(P)-binding domain"/>
    <property type="match status" value="1"/>
</dbReference>
<dbReference type="InterPro" id="IPR050641">
    <property type="entry name" value="RIFMO-like"/>
</dbReference>
<dbReference type="InterPro" id="IPR036188">
    <property type="entry name" value="FAD/NAD-bd_sf"/>
</dbReference>
<organism evidence="5 6">
    <name type="scientific">Mycobacterium talmoniae</name>
    <dbReference type="NCBI Taxonomy" id="1858794"/>
    <lineage>
        <taxon>Bacteria</taxon>
        <taxon>Bacillati</taxon>
        <taxon>Actinomycetota</taxon>
        <taxon>Actinomycetes</taxon>
        <taxon>Mycobacteriales</taxon>
        <taxon>Mycobacteriaceae</taxon>
        <taxon>Mycobacterium</taxon>
    </lineage>
</organism>
<dbReference type="GO" id="GO:0016709">
    <property type="term" value="F:oxidoreductase activity, acting on paired donors, with incorporation or reduction of molecular oxygen, NAD(P)H as one donor, and incorporation of one atom of oxygen"/>
    <property type="evidence" value="ECO:0007669"/>
    <property type="project" value="UniProtKB-ARBA"/>
</dbReference>
<dbReference type="EMBL" id="MLQM01000043">
    <property type="protein sequence ID" value="OHV04340.1"/>
    <property type="molecule type" value="Genomic_DNA"/>
</dbReference>
<keyword evidence="6" id="KW-1185">Reference proteome</keyword>
<keyword evidence="2" id="KW-0285">Flavoprotein</keyword>
<reference evidence="5 6" key="1">
    <citation type="submission" date="2016-10" db="EMBL/GenBank/DDBJ databases">
        <title>Genome sequence of Mycobacterium talmonii.</title>
        <authorList>
            <person name="Greninger A.L."/>
            <person name="Elliott B."/>
            <person name="Vasireddy S."/>
            <person name="Vasireddy R."/>
        </authorList>
    </citation>
    <scope>NUCLEOTIDE SEQUENCE [LARGE SCALE GENOMIC DNA]</scope>
    <source>
        <strain evidence="6">NE-TNMC-100812</strain>
    </source>
</reference>
<dbReference type="PRINTS" id="PR00420">
    <property type="entry name" value="RNGMNOXGNASE"/>
</dbReference>
<keyword evidence="3" id="KW-0274">FAD</keyword>
<dbReference type="PANTHER" id="PTHR43004">
    <property type="entry name" value="TRK SYSTEM POTASSIUM UPTAKE PROTEIN"/>
    <property type="match status" value="1"/>
</dbReference>
<feature type="domain" description="FAD-binding" evidence="4">
    <location>
        <begin position="4"/>
        <end position="354"/>
    </location>
</feature>
<dbReference type="Pfam" id="PF01494">
    <property type="entry name" value="FAD_binding_3"/>
    <property type="match status" value="1"/>
</dbReference>
<dbReference type="Gene3D" id="3.40.30.120">
    <property type="match status" value="1"/>
</dbReference>
<protein>
    <recommendedName>
        <fullName evidence="4">FAD-binding domain-containing protein</fullName>
    </recommendedName>
</protein>
<dbReference type="SUPFAM" id="SSF51905">
    <property type="entry name" value="FAD/NAD(P)-binding domain"/>
    <property type="match status" value="1"/>
</dbReference>